<dbReference type="EMBL" id="JAGKQM010000012">
    <property type="protein sequence ID" value="KAH0897635.1"/>
    <property type="molecule type" value="Genomic_DNA"/>
</dbReference>
<sequence>MSNNLPNTHLSPMRHIVLKAEMSSLLNSPRLYVMTHVPNPTSQQLIKKKKKQHNNPRNCPRQIKQMSTR</sequence>
<organism evidence="2 3">
    <name type="scientific">Brassica napus</name>
    <name type="common">Rape</name>
    <dbReference type="NCBI Taxonomy" id="3708"/>
    <lineage>
        <taxon>Eukaryota</taxon>
        <taxon>Viridiplantae</taxon>
        <taxon>Streptophyta</taxon>
        <taxon>Embryophyta</taxon>
        <taxon>Tracheophyta</taxon>
        <taxon>Spermatophyta</taxon>
        <taxon>Magnoliopsida</taxon>
        <taxon>eudicotyledons</taxon>
        <taxon>Gunneridae</taxon>
        <taxon>Pentapetalae</taxon>
        <taxon>rosids</taxon>
        <taxon>malvids</taxon>
        <taxon>Brassicales</taxon>
        <taxon>Brassicaceae</taxon>
        <taxon>Brassiceae</taxon>
        <taxon>Brassica</taxon>
    </lineage>
</organism>
<proteinExistence type="predicted"/>
<reference evidence="2 3" key="1">
    <citation type="submission" date="2021-05" db="EMBL/GenBank/DDBJ databases">
        <title>Genome Assembly of Synthetic Allotetraploid Brassica napus Reveals Homoeologous Exchanges between Subgenomes.</title>
        <authorList>
            <person name="Davis J.T."/>
        </authorList>
    </citation>
    <scope>NUCLEOTIDE SEQUENCE [LARGE SCALE GENOMIC DNA]</scope>
    <source>
        <strain evidence="3">cv. Da-Ae</strain>
        <tissue evidence="2">Seedling</tissue>
    </source>
</reference>
<dbReference type="Proteomes" id="UP000824890">
    <property type="component" value="Unassembled WGS sequence"/>
</dbReference>
<name>A0ABQ8AYK5_BRANA</name>
<protein>
    <submittedName>
        <fullName evidence="2">Uncharacterized protein</fullName>
    </submittedName>
</protein>
<comment type="caution">
    <text evidence="2">The sequence shown here is derived from an EMBL/GenBank/DDBJ whole genome shotgun (WGS) entry which is preliminary data.</text>
</comment>
<evidence type="ECO:0000313" key="3">
    <source>
        <dbReference type="Proteomes" id="UP000824890"/>
    </source>
</evidence>
<gene>
    <name evidence="2" type="ORF">HID58_047203</name>
</gene>
<feature type="region of interest" description="Disordered" evidence="1">
    <location>
        <begin position="42"/>
        <end position="69"/>
    </location>
</feature>
<accession>A0ABQ8AYK5</accession>
<evidence type="ECO:0000256" key="1">
    <source>
        <dbReference type="SAM" id="MobiDB-lite"/>
    </source>
</evidence>
<evidence type="ECO:0000313" key="2">
    <source>
        <dbReference type="EMBL" id="KAH0897635.1"/>
    </source>
</evidence>
<keyword evidence="3" id="KW-1185">Reference proteome</keyword>